<protein>
    <submittedName>
        <fullName evidence="1">Uncharacterized protein</fullName>
    </submittedName>
</protein>
<dbReference type="AlphaFoldDB" id="A0A516TMQ1"/>
<reference evidence="2" key="1">
    <citation type="submission" date="2019-03" db="EMBL/GenBank/DDBJ databases">
        <title>Complete genome of Methylacidiphilum kamchatkense Kam1.</title>
        <authorList>
            <person name="Kruse T."/>
            <person name="Murarilal Ratnadevi C."/>
            <person name="Erikstad H.-A."/>
            <person name="Birkeland N.-K."/>
        </authorList>
    </citation>
    <scope>NUCLEOTIDE SEQUENCE [LARGE SCALE GENOMIC DNA]</scope>
    <source>
        <strain evidence="2">kam1</strain>
    </source>
</reference>
<organism evidence="1 2">
    <name type="scientific">Methylacidiphilum kamchatkense Kam1</name>
    <dbReference type="NCBI Taxonomy" id="1202785"/>
    <lineage>
        <taxon>Bacteria</taxon>
        <taxon>Pseudomonadati</taxon>
        <taxon>Verrucomicrobiota</taxon>
        <taxon>Methylacidiphilae</taxon>
        <taxon>Methylacidiphilales</taxon>
        <taxon>Methylacidiphilaceae</taxon>
        <taxon>Methylacidiphilum (ex Ratnadevi et al. 2023)</taxon>
    </lineage>
</organism>
<name>A0A516TMQ1_9BACT</name>
<proteinExistence type="predicted"/>
<accession>A0A516TMQ1</accession>
<sequence>MMIEVTSFLMYLFHKLHQNTLLVHSLSRQLKFGRLLLSPTLQDMQKELLSGHSLNLQIIAKTVSLQSSSFIKRFVFKKNLELIKKKPVICQSG</sequence>
<gene>
    <name evidence="1" type="ORF">kam1_1293</name>
</gene>
<dbReference type="EMBL" id="CP037899">
    <property type="protein sequence ID" value="QDQ42518.1"/>
    <property type="molecule type" value="Genomic_DNA"/>
</dbReference>
<dbReference type="KEGG" id="mkc:kam1_1293"/>
<evidence type="ECO:0000313" key="1">
    <source>
        <dbReference type="EMBL" id="QDQ42518.1"/>
    </source>
</evidence>
<dbReference type="Proteomes" id="UP000315925">
    <property type="component" value="Chromosome"/>
</dbReference>
<evidence type="ECO:0000313" key="2">
    <source>
        <dbReference type="Proteomes" id="UP000315925"/>
    </source>
</evidence>